<dbReference type="AlphaFoldDB" id="A0A9E7ALQ2"/>
<gene>
    <name evidence="2" type="ORF">M3I41_05915</name>
</gene>
<evidence type="ECO:0000259" key="1">
    <source>
        <dbReference type="Pfam" id="PF20466"/>
    </source>
</evidence>
<dbReference type="Pfam" id="PF20466">
    <property type="entry name" value="MmeI_TRD"/>
    <property type="match status" value="1"/>
</dbReference>
<dbReference type="KEGG" id="agh:M3I41_05915"/>
<accession>A0A9E7ALQ2</accession>
<sequence length="124" mass="13892">MLSALPAKIPLDNNADIKAEPEEHLVKNINPYLVAAPDLFVDKRMKPLADLPEVRFGSKPTDGGFLIVEPEDYDSVMADPIAAKYVRPFRMGRELIHGDKIDGACGWKMRHLKILDLEQVTDHS</sequence>
<feature type="domain" description="MmeI-like target recognition" evidence="1">
    <location>
        <begin position="36"/>
        <end position="99"/>
    </location>
</feature>
<dbReference type="EMBL" id="CP097095">
    <property type="protein sequence ID" value="UQF79144.1"/>
    <property type="molecule type" value="Genomic_DNA"/>
</dbReference>
<dbReference type="Proteomes" id="UP000830236">
    <property type="component" value="Chromosome"/>
</dbReference>
<evidence type="ECO:0000313" key="3">
    <source>
        <dbReference type="Proteomes" id="UP000830236"/>
    </source>
</evidence>
<organism evidence="2 3">
    <name type="scientific">Actinomyces graevenitzii</name>
    <dbReference type="NCBI Taxonomy" id="55565"/>
    <lineage>
        <taxon>Bacteria</taxon>
        <taxon>Bacillati</taxon>
        <taxon>Actinomycetota</taxon>
        <taxon>Actinomycetes</taxon>
        <taxon>Actinomycetales</taxon>
        <taxon>Actinomycetaceae</taxon>
        <taxon>Actinomyces</taxon>
    </lineage>
</organism>
<evidence type="ECO:0000313" key="2">
    <source>
        <dbReference type="EMBL" id="UQF79144.1"/>
    </source>
</evidence>
<dbReference type="InterPro" id="IPR046820">
    <property type="entry name" value="MmeI_TRD"/>
</dbReference>
<name>A0A9E7ALQ2_9ACTO</name>
<proteinExistence type="predicted"/>
<protein>
    <recommendedName>
        <fullName evidence="1">MmeI-like target recognition domain-containing protein</fullName>
    </recommendedName>
</protein>
<reference evidence="2" key="1">
    <citation type="submission" date="2022-05" db="EMBL/GenBank/DDBJ databases">
        <title>Using nanopore sequencing to obtain complete genomes from saliva samples.</title>
        <authorList>
            <person name="Baker J.L."/>
        </authorList>
    </citation>
    <scope>NUCLEOTIDE SEQUENCE</scope>
    <source>
        <strain evidence="2">JCVI-JB-Ag32</strain>
    </source>
</reference>